<feature type="chain" id="PRO_5003921922" description="Outer membrane protein beta-barrel domain-containing protein" evidence="6">
    <location>
        <begin position="22"/>
        <end position="289"/>
    </location>
</feature>
<keyword evidence="2 6" id="KW-0732">Signal</keyword>
<keyword evidence="3" id="KW-0472">Membrane</keyword>
<dbReference type="InterPro" id="IPR027385">
    <property type="entry name" value="Beta-barrel_OMP"/>
</dbReference>
<proteinExistence type="inferred from homology"/>
<sequence length="289" mass="30147">MKTLIATGAILSIAALSPALAADLPLKAPSAKIYSWTGWYAGLNAGYGWQDKDAAFSGDSFGTIPGAGTIFTDGLVDQSLQGPSTNHPAYRQAYRMSGFAGGGQFGYNWQVAPSWITGFEADLQYANLKSSALFAAPDSGGGVDLGATSSHQLKWFGTVRARLGYLITDRLLAFATAGLAYGETKGQAAISIIHATGWNVGAATTIICNGFSTCLSGAASQTSAGWTAGGGLEYAILPNITLKAEYLHIDLGDQTIRLNVQSPATGNGFANVTFSNAYDIVRAGLNFRY</sequence>
<dbReference type="Gene3D" id="2.40.160.20">
    <property type="match status" value="1"/>
</dbReference>
<gene>
    <name evidence="8" type="ORF">HMPREF9695_02581</name>
</gene>
<dbReference type="PANTHER" id="PTHR34001:SF3">
    <property type="entry name" value="BLL7405 PROTEIN"/>
    <property type="match status" value="1"/>
</dbReference>
<accession>K8PCV4</accession>
<keyword evidence="9" id="KW-1185">Reference proteome</keyword>
<evidence type="ECO:0000256" key="6">
    <source>
        <dbReference type="SAM" id="SignalP"/>
    </source>
</evidence>
<dbReference type="EMBL" id="AGWX01000004">
    <property type="protein sequence ID" value="EKS36163.1"/>
    <property type="molecule type" value="Genomic_DNA"/>
</dbReference>
<protein>
    <recommendedName>
        <fullName evidence="7">Outer membrane protein beta-barrel domain-containing protein</fullName>
    </recommendedName>
</protein>
<dbReference type="PATRIC" id="fig|883078.3.peg.2658"/>
<comment type="subcellular location">
    <subcellularLocation>
        <location evidence="1">Cell outer membrane</location>
    </subcellularLocation>
</comment>
<comment type="caution">
    <text evidence="8">The sequence shown here is derived from an EMBL/GenBank/DDBJ whole genome shotgun (WGS) entry which is preliminary data.</text>
</comment>
<dbReference type="Proteomes" id="UP000001096">
    <property type="component" value="Unassembled WGS sequence"/>
</dbReference>
<feature type="signal peptide" evidence="6">
    <location>
        <begin position="1"/>
        <end position="21"/>
    </location>
</feature>
<evidence type="ECO:0000313" key="8">
    <source>
        <dbReference type="EMBL" id="EKS36163.1"/>
    </source>
</evidence>
<evidence type="ECO:0000256" key="2">
    <source>
        <dbReference type="ARBA" id="ARBA00022729"/>
    </source>
</evidence>
<dbReference type="InterPro" id="IPR011250">
    <property type="entry name" value="OMP/PagP_B-barrel"/>
</dbReference>
<reference evidence="8 9" key="1">
    <citation type="submission" date="2012-04" db="EMBL/GenBank/DDBJ databases">
        <title>The Genome Sequence of Afipia broomeae ATCC 49717.</title>
        <authorList>
            <consortium name="The Broad Institute Genome Sequencing Platform"/>
            <person name="Earl A."/>
            <person name="Ward D."/>
            <person name="Feldgarden M."/>
            <person name="Gevers D."/>
            <person name="Huys G."/>
            <person name="Walker B."/>
            <person name="Young S.K."/>
            <person name="Zeng Q."/>
            <person name="Gargeya S."/>
            <person name="Fitzgerald M."/>
            <person name="Haas B."/>
            <person name="Abouelleil A."/>
            <person name="Alvarado L."/>
            <person name="Arachchi H.M."/>
            <person name="Berlin A."/>
            <person name="Chapman S.B."/>
            <person name="Goldberg J."/>
            <person name="Griggs A."/>
            <person name="Gujja S."/>
            <person name="Hansen M."/>
            <person name="Howarth C."/>
            <person name="Imamovic A."/>
            <person name="Larimer J."/>
            <person name="McCowen C."/>
            <person name="Montmayeur A."/>
            <person name="Murphy C."/>
            <person name="Neiman D."/>
            <person name="Pearson M."/>
            <person name="Priest M."/>
            <person name="Roberts A."/>
            <person name="Saif S."/>
            <person name="Shea T."/>
            <person name="Sisk P."/>
            <person name="Sykes S."/>
            <person name="Wortman J."/>
            <person name="Nusbaum C."/>
            <person name="Birren B."/>
        </authorList>
    </citation>
    <scope>NUCLEOTIDE SEQUENCE [LARGE SCALE GENOMIC DNA]</scope>
    <source>
        <strain evidence="8 9">ATCC 49717</strain>
    </source>
</reference>
<evidence type="ECO:0000256" key="4">
    <source>
        <dbReference type="ARBA" id="ARBA00023237"/>
    </source>
</evidence>
<dbReference type="HOGENOM" id="CLU_037100_0_0_5"/>
<feature type="domain" description="Outer membrane protein beta-barrel" evidence="7">
    <location>
        <begin position="27"/>
        <end position="253"/>
    </location>
</feature>
<evidence type="ECO:0000313" key="9">
    <source>
        <dbReference type="Proteomes" id="UP000001096"/>
    </source>
</evidence>
<evidence type="ECO:0000256" key="3">
    <source>
        <dbReference type="ARBA" id="ARBA00023136"/>
    </source>
</evidence>
<organism evidence="8 9">
    <name type="scientific">Afipia broomeae ATCC 49717</name>
    <dbReference type="NCBI Taxonomy" id="883078"/>
    <lineage>
        <taxon>Bacteria</taxon>
        <taxon>Pseudomonadati</taxon>
        <taxon>Pseudomonadota</taxon>
        <taxon>Alphaproteobacteria</taxon>
        <taxon>Hyphomicrobiales</taxon>
        <taxon>Nitrobacteraceae</taxon>
        <taxon>Afipia</taxon>
    </lineage>
</organism>
<dbReference type="SUPFAM" id="SSF56925">
    <property type="entry name" value="OMPA-like"/>
    <property type="match status" value="1"/>
</dbReference>
<dbReference type="Pfam" id="PF13505">
    <property type="entry name" value="OMP_b-brl"/>
    <property type="match status" value="1"/>
</dbReference>
<dbReference type="InterPro" id="IPR051692">
    <property type="entry name" value="OMP-like"/>
</dbReference>
<evidence type="ECO:0000256" key="5">
    <source>
        <dbReference type="ARBA" id="ARBA00038306"/>
    </source>
</evidence>
<keyword evidence="4" id="KW-0998">Cell outer membrane</keyword>
<name>K8PCV4_9BRAD</name>
<dbReference type="RefSeq" id="WP_006021279.1">
    <property type="nucleotide sequence ID" value="NZ_KB375283.1"/>
</dbReference>
<dbReference type="PANTHER" id="PTHR34001">
    <property type="entry name" value="BLL7405 PROTEIN"/>
    <property type="match status" value="1"/>
</dbReference>
<dbReference type="GO" id="GO:0009279">
    <property type="term" value="C:cell outer membrane"/>
    <property type="evidence" value="ECO:0007669"/>
    <property type="project" value="UniProtKB-SubCell"/>
</dbReference>
<dbReference type="eggNOG" id="COG3637">
    <property type="taxonomic scope" value="Bacteria"/>
</dbReference>
<dbReference type="AlphaFoldDB" id="K8PCV4"/>
<evidence type="ECO:0000256" key="1">
    <source>
        <dbReference type="ARBA" id="ARBA00004442"/>
    </source>
</evidence>
<evidence type="ECO:0000259" key="7">
    <source>
        <dbReference type="Pfam" id="PF13505"/>
    </source>
</evidence>
<comment type="similarity">
    <text evidence="5">Belongs to the Omp25/RopB family.</text>
</comment>